<dbReference type="InterPro" id="IPR000873">
    <property type="entry name" value="AMP-dep_synth/lig_dom"/>
</dbReference>
<evidence type="ECO:0000313" key="3">
    <source>
        <dbReference type="Proteomes" id="UP000605568"/>
    </source>
</evidence>
<dbReference type="PROSITE" id="PS00455">
    <property type="entry name" value="AMP_BINDING"/>
    <property type="match status" value="1"/>
</dbReference>
<comment type="caution">
    <text evidence="2">The sequence shown here is derived from an EMBL/GenBank/DDBJ whole genome shotgun (WGS) entry which is preliminary data.</text>
</comment>
<proteinExistence type="predicted"/>
<dbReference type="PANTHER" id="PTHR45527">
    <property type="entry name" value="NONRIBOSOMAL PEPTIDE SYNTHETASE"/>
    <property type="match status" value="1"/>
</dbReference>
<dbReference type="PANTHER" id="PTHR45527:SF1">
    <property type="entry name" value="FATTY ACID SYNTHASE"/>
    <property type="match status" value="1"/>
</dbReference>
<gene>
    <name evidence="2" type="ORF">GCM10017774_32590</name>
</gene>
<sequence length="494" mass="53122">MTAFLLHHLLDRQAELAPDAPAVRRGEQTWTYRALRNRSEAYAQWLRGRGVVRGDRVLLLAPHALETTALVHACSRLGALHVVLSDRIRPYHLDHILGDSEPRLIIATDDAAGRLSVDVPVHRLDELPATPSEPLPAGEPCAATDPVALIYTSGSTSMPKAVVSTHAQVLFAAAAIQERLGYRADDVVFCCLPLSFDYGQYQMFLSCQAGACLVVGDDSDAGPALLRRLVEHDTTVFPLVPSLAATLGRLVGRAGNPPARLRMVTNTGAALPVTASVRLREAVPGLDVVAMFGLTECKRVSIAEPNADLVRPGSCGLPLPGTEAYAADEDGRRLPAGEIGELVVRGPNVMAGYWRAPELTARRYRRDAFGQPVLHTGDRCRFDEDGHLYFIGRDDDIYKQRGIRVSSLEIEAAALDVPGVELAALLPPDDSTGALLAVAGDLLAPYLVEQLGDRLEEQKLPSEVVVLDALPLSVNGKVDKKGLAELLARQGGAR</sequence>
<keyword evidence="3" id="KW-1185">Reference proteome</keyword>
<dbReference type="Proteomes" id="UP000605568">
    <property type="component" value="Unassembled WGS sequence"/>
</dbReference>
<dbReference type="GO" id="GO:0016874">
    <property type="term" value="F:ligase activity"/>
    <property type="evidence" value="ECO:0007669"/>
    <property type="project" value="UniProtKB-KW"/>
</dbReference>
<name>A0ABQ3ME79_9PSEU</name>
<evidence type="ECO:0000259" key="1">
    <source>
        <dbReference type="Pfam" id="PF00501"/>
    </source>
</evidence>
<dbReference type="InterPro" id="IPR045851">
    <property type="entry name" value="AMP-bd_C_sf"/>
</dbReference>
<feature type="domain" description="AMP-dependent synthetase/ligase" evidence="1">
    <location>
        <begin position="10"/>
        <end position="354"/>
    </location>
</feature>
<organism evidence="2 3">
    <name type="scientific">Lentzea cavernae</name>
    <dbReference type="NCBI Taxonomy" id="2020703"/>
    <lineage>
        <taxon>Bacteria</taxon>
        <taxon>Bacillati</taxon>
        <taxon>Actinomycetota</taxon>
        <taxon>Actinomycetes</taxon>
        <taxon>Pseudonocardiales</taxon>
        <taxon>Pseudonocardiaceae</taxon>
        <taxon>Lentzea</taxon>
    </lineage>
</organism>
<dbReference type="Pfam" id="PF00501">
    <property type="entry name" value="AMP-binding"/>
    <property type="match status" value="1"/>
</dbReference>
<dbReference type="EMBL" id="BNAR01000004">
    <property type="protein sequence ID" value="GHH39980.1"/>
    <property type="molecule type" value="Genomic_DNA"/>
</dbReference>
<dbReference type="SUPFAM" id="SSF56801">
    <property type="entry name" value="Acetyl-CoA synthetase-like"/>
    <property type="match status" value="1"/>
</dbReference>
<accession>A0ABQ3ME79</accession>
<evidence type="ECO:0000313" key="2">
    <source>
        <dbReference type="EMBL" id="GHH39980.1"/>
    </source>
</evidence>
<dbReference type="Gene3D" id="3.40.50.12780">
    <property type="entry name" value="N-terminal domain of ligase-like"/>
    <property type="match status" value="1"/>
</dbReference>
<dbReference type="InterPro" id="IPR020845">
    <property type="entry name" value="AMP-binding_CS"/>
</dbReference>
<dbReference type="InterPro" id="IPR042099">
    <property type="entry name" value="ANL_N_sf"/>
</dbReference>
<reference evidence="3" key="1">
    <citation type="journal article" date="2019" name="Int. J. Syst. Evol. Microbiol.">
        <title>The Global Catalogue of Microorganisms (GCM) 10K type strain sequencing project: providing services to taxonomists for standard genome sequencing and annotation.</title>
        <authorList>
            <consortium name="The Broad Institute Genomics Platform"/>
            <consortium name="The Broad Institute Genome Sequencing Center for Infectious Disease"/>
            <person name="Wu L."/>
            <person name="Ma J."/>
        </authorList>
    </citation>
    <scope>NUCLEOTIDE SEQUENCE [LARGE SCALE GENOMIC DNA]</scope>
    <source>
        <strain evidence="3">CGMCC 4.7367</strain>
    </source>
</reference>
<dbReference type="RefSeq" id="WP_191298759.1">
    <property type="nucleotide sequence ID" value="NZ_BNAR01000004.1"/>
</dbReference>
<dbReference type="Gene3D" id="3.30.300.30">
    <property type="match status" value="1"/>
</dbReference>
<protein>
    <submittedName>
        <fullName evidence="2">AMP-dependent synthetase and ligase</fullName>
    </submittedName>
</protein>
<keyword evidence="2" id="KW-0436">Ligase</keyword>